<sequence length="78" mass="7850">MGAMNDLLDPDAVRSLRNALSHATGRPGWPVPAGAEAKLGPLALRARADLLAGALAADLGTDYGKAAAAFRAALDDPA</sequence>
<feature type="non-terminal residue" evidence="1">
    <location>
        <position position="78"/>
    </location>
</feature>
<dbReference type="EMBL" id="JAAZSR010000137">
    <property type="protein sequence ID" value="NKX50868.1"/>
    <property type="molecule type" value="Genomic_DNA"/>
</dbReference>
<evidence type="ECO:0000313" key="1">
    <source>
        <dbReference type="EMBL" id="NKX50868.1"/>
    </source>
</evidence>
<evidence type="ECO:0000313" key="2">
    <source>
        <dbReference type="Proteomes" id="UP000523795"/>
    </source>
</evidence>
<comment type="caution">
    <text evidence="1">The sequence shown here is derived from an EMBL/GenBank/DDBJ whole genome shotgun (WGS) entry which is preliminary data.</text>
</comment>
<protein>
    <submittedName>
        <fullName evidence="1">DNA alkylation repair protein</fullName>
    </submittedName>
</protein>
<gene>
    <name evidence="1" type="ORF">HER39_09875</name>
</gene>
<reference evidence="1 2" key="1">
    <citation type="submission" date="2020-04" db="EMBL/GenBank/DDBJ databases">
        <authorList>
            <person name="Liu S."/>
        </authorList>
    </citation>
    <scope>NUCLEOTIDE SEQUENCE [LARGE SCALE GENOMIC DNA]</scope>
    <source>
        <strain evidence="1 2">CGMCC 1.15091</strain>
    </source>
</reference>
<name>A0ABX1JPA7_9MICC</name>
<keyword evidence="2" id="KW-1185">Reference proteome</keyword>
<organism evidence="1 2">
    <name type="scientific">Arthrobacter deserti</name>
    <dbReference type="NCBI Taxonomy" id="1742687"/>
    <lineage>
        <taxon>Bacteria</taxon>
        <taxon>Bacillati</taxon>
        <taxon>Actinomycetota</taxon>
        <taxon>Actinomycetes</taxon>
        <taxon>Micrococcales</taxon>
        <taxon>Micrococcaceae</taxon>
        <taxon>Arthrobacter</taxon>
    </lineage>
</organism>
<proteinExistence type="predicted"/>
<dbReference type="Proteomes" id="UP000523795">
    <property type="component" value="Unassembled WGS sequence"/>
</dbReference>
<accession>A0ABX1JPA7</accession>